<organism evidence="2 3">
    <name type="scientific">Actinomadura rubrobrunea</name>
    <dbReference type="NCBI Taxonomy" id="115335"/>
    <lineage>
        <taxon>Bacteria</taxon>
        <taxon>Bacillati</taxon>
        <taxon>Actinomycetota</taxon>
        <taxon>Actinomycetes</taxon>
        <taxon>Streptosporangiales</taxon>
        <taxon>Thermomonosporaceae</taxon>
        <taxon>Actinomadura</taxon>
    </lineage>
</organism>
<dbReference type="AlphaFoldDB" id="A0A9W6Q0G3"/>
<evidence type="ECO:0000313" key="3">
    <source>
        <dbReference type="Proteomes" id="UP001165124"/>
    </source>
</evidence>
<reference evidence="2" key="1">
    <citation type="submission" date="2023-02" db="EMBL/GenBank/DDBJ databases">
        <title>Actinomadura rubrobrunea NBRC 14622.</title>
        <authorList>
            <person name="Ichikawa N."/>
            <person name="Sato H."/>
            <person name="Tonouchi N."/>
        </authorList>
    </citation>
    <scope>NUCLEOTIDE SEQUENCE</scope>
    <source>
        <strain evidence="2">NBRC 14622</strain>
    </source>
</reference>
<feature type="region of interest" description="Disordered" evidence="1">
    <location>
        <begin position="35"/>
        <end position="54"/>
    </location>
</feature>
<proteinExistence type="predicted"/>
<name>A0A9W6Q0G3_9ACTN</name>
<dbReference type="Proteomes" id="UP001165124">
    <property type="component" value="Unassembled WGS sequence"/>
</dbReference>
<dbReference type="EMBL" id="BSRZ01000030">
    <property type="protein sequence ID" value="GLW67635.1"/>
    <property type="molecule type" value="Genomic_DNA"/>
</dbReference>
<protein>
    <submittedName>
        <fullName evidence="2">Uncharacterized protein</fullName>
    </submittedName>
</protein>
<keyword evidence="3" id="KW-1185">Reference proteome</keyword>
<feature type="compositionally biased region" description="Basic and acidic residues" evidence="1">
    <location>
        <begin position="38"/>
        <end position="54"/>
    </location>
</feature>
<evidence type="ECO:0000256" key="1">
    <source>
        <dbReference type="SAM" id="MobiDB-lite"/>
    </source>
</evidence>
<evidence type="ECO:0000313" key="2">
    <source>
        <dbReference type="EMBL" id="GLW67635.1"/>
    </source>
</evidence>
<sequence>MSRTGRAFRPETARRRHCTTPRRMPSFMGALAVGGRARPVERFRHPDSRKEDTG</sequence>
<accession>A0A9W6Q0G3</accession>
<comment type="caution">
    <text evidence="2">The sequence shown here is derived from an EMBL/GenBank/DDBJ whole genome shotgun (WGS) entry which is preliminary data.</text>
</comment>
<gene>
    <name evidence="2" type="ORF">Arub01_58780</name>
</gene>